<keyword evidence="1" id="KW-1133">Transmembrane helix</keyword>
<dbReference type="EMBL" id="WJXW01000015">
    <property type="protein sequence ID" value="KAF9729985.1"/>
    <property type="molecule type" value="Genomic_DNA"/>
</dbReference>
<dbReference type="Proteomes" id="UP000756921">
    <property type="component" value="Unassembled WGS sequence"/>
</dbReference>
<dbReference type="OrthoDB" id="5293813at2759"/>
<organism evidence="2 3">
    <name type="scientific">Paraphaeosphaeria minitans</name>
    <dbReference type="NCBI Taxonomy" id="565426"/>
    <lineage>
        <taxon>Eukaryota</taxon>
        <taxon>Fungi</taxon>
        <taxon>Dikarya</taxon>
        <taxon>Ascomycota</taxon>
        <taxon>Pezizomycotina</taxon>
        <taxon>Dothideomycetes</taxon>
        <taxon>Pleosporomycetidae</taxon>
        <taxon>Pleosporales</taxon>
        <taxon>Massarineae</taxon>
        <taxon>Didymosphaeriaceae</taxon>
        <taxon>Paraphaeosphaeria</taxon>
    </lineage>
</organism>
<evidence type="ECO:0000313" key="2">
    <source>
        <dbReference type="EMBL" id="KAF9729985.1"/>
    </source>
</evidence>
<proteinExistence type="predicted"/>
<gene>
    <name evidence="2" type="ORF">PMIN01_11918</name>
</gene>
<accession>A0A9P6KKP2</accession>
<comment type="caution">
    <text evidence="2">The sequence shown here is derived from an EMBL/GenBank/DDBJ whole genome shotgun (WGS) entry which is preliminary data.</text>
</comment>
<sequence>MADVLLVFSITCFAVGLTFSALITYRDFRALRERQRFISVPWQIALVTFDLVQDGLLLCCLGLTIFMMKSHRLNWAEPIASSAVQFMSATNIRETQERAHGTLPNTPLPAHLSKEGITNFKLVAFNELFEVAFFFELVQNITNNVDGYDLGEGRDEILEDLTIILAVEYNFPVSDYKSAVALAATFTDVVLGALQDVNDIFAQNAENGLVQIITVGIL</sequence>
<keyword evidence="1" id="KW-0472">Membrane</keyword>
<feature type="transmembrane region" description="Helical" evidence="1">
    <location>
        <begin position="44"/>
        <end position="66"/>
    </location>
</feature>
<keyword evidence="1" id="KW-0812">Transmembrane</keyword>
<protein>
    <submittedName>
        <fullName evidence="2">Late sexual development protein</fullName>
    </submittedName>
</protein>
<reference evidence="2" key="1">
    <citation type="journal article" date="2020" name="Mol. Plant Microbe Interact.">
        <title>Genome Sequence of the Biocontrol Agent Coniothyrium minitans strain Conio (IMI 134523).</title>
        <authorList>
            <person name="Patel D."/>
            <person name="Shittu T.A."/>
            <person name="Baroncelli R."/>
            <person name="Muthumeenakshi S."/>
            <person name="Osborne T.H."/>
            <person name="Janganan T.K."/>
            <person name="Sreenivasaprasad S."/>
        </authorList>
    </citation>
    <scope>NUCLEOTIDE SEQUENCE</scope>
    <source>
        <strain evidence="2">Conio</strain>
    </source>
</reference>
<evidence type="ECO:0000313" key="3">
    <source>
        <dbReference type="Proteomes" id="UP000756921"/>
    </source>
</evidence>
<evidence type="ECO:0000256" key="1">
    <source>
        <dbReference type="SAM" id="Phobius"/>
    </source>
</evidence>
<keyword evidence="3" id="KW-1185">Reference proteome</keyword>
<dbReference type="AlphaFoldDB" id="A0A9P6KKP2"/>
<name>A0A9P6KKP2_9PLEO</name>